<dbReference type="EMBL" id="JAVIKH010000013">
    <property type="protein sequence ID" value="MDX8336755.1"/>
    <property type="molecule type" value="Genomic_DNA"/>
</dbReference>
<evidence type="ECO:0000313" key="1">
    <source>
        <dbReference type="EMBL" id="MDX8336755.1"/>
    </source>
</evidence>
<name>A0ABU4WC74_9FUSO</name>
<dbReference type="InterPro" id="IPR018777">
    <property type="entry name" value="Replication_initiator_prot_A"/>
</dbReference>
<comment type="caution">
    <text evidence="1">The sequence shown here is derived from an EMBL/GenBank/DDBJ whole genome shotgun (WGS) entry which is preliminary data.</text>
</comment>
<reference evidence="2" key="1">
    <citation type="submission" date="2023-07" db="EMBL/GenBank/DDBJ databases">
        <authorList>
            <person name="Colorado M.A."/>
            <person name="Villamil L.M."/>
            <person name="Melo J.F."/>
            <person name="Rodriguez J.A."/>
            <person name="Ruiz R.Y."/>
        </authorList>
    </citation>
    <scope>NUCLEOTIDE SEQUENCE [LARGE SCALE GENOMIC DNA]</scope>
    <source>
        <strain evidence="2">C33</strain>
    </source>
</reference>
<dbReference type="Pfam" id="PF10134">
    <property type="entry name" value="RPA"/>
    <property type="match status" value="1"/>
</dbReference>
<proteinExistence type="predicted"/>
<evidence type="ECO:0000313" key="2">
    <source>
        <dbReference type="Proteomes" id="UP001279681"/>
    </source>
</evidence>
<gene>
    <name evidence="1" type="ORF">RFV38_09665</name>
</gene>
<accession>A0ABU4WC74</accession>
<protein>
    <submittedName>
        <fullName evidence="1">Replication initiator protein A</fullName>
    </submittedName>
</protein>
<dbReference type="RefSeq" id="WP_320314134.1">
    <property type="nucleotide sequence ID" value="NZ_JAVIKH010000013.1"/>
</dbReference>
<sequence length="612" mass="72742">MEKKGKNEEIVENFNITSTGSLLTDITKIDIRLNQLPDIEVREVIIKETGNFLNLKDNVINIPVEMIVFPFFTPQKQNKRVNFQYSFEDLGVTMYCTLVAKDSKDKVFQPSIFEEKIYTYLISTYEAKKELDNEDEYIEFEISDFIVNFLGNKMNRTYYTKVEQALKNLKNTEYQFVVSNHTKLGKYKFEDEEFKLLTYQKLKKGKKIYYRVTLNKNIRKKISDKRYIKYNSKALMEILAKDPIAGRIYKYISKIRYEKQEDRINLRTIAAIVPLKTEQTTERVNKNGDTKTYVLCRMKQVLKRVEKAYDVLVELGYVEYYDSYQDKEEDTYYIIYKFNSEKDGECHVSSFIESSKTNKPKEITYFKNKTNYEEYNDKQTINLDEIEEAEIIEVIEEKPKEEKLKLEDKKINKKKPEKENDFIYPEEVVKYIQKAKKNIYASRAWDKRTDTKIKKIFIEEGEIILIEVLKIIYKNLNSNIKTTLVQYINGVLKNILSQENDVSKQNLTLFNNIVKEKGLISKKKINQARRTVKKPVINSLKELIDETDISVDILKIFDEYDEYEKLKIEEQAINICSLEENIDVNFLLTMKRKSKKIYFNTIKKYIERVINE</sequence>
<dbReference type="Proteomes" id="UP001279681">
    <property type="component" value="Unassembled WGS sequence"/>
</dbReference>
<keyword evidence="2" id="KW-1185">Reference proteome</keyword>
<organism evidence="1 2">
    <name type="scientific">Candidatus Cetobacterium colombiensis</name>
    <dbReference type="NCBI Taxonomy" id="3073100"/>
    <lineage>
        <taxon>Bacteria</taxon>
        <taxon>Fusobacteriati</taxon>
        <taxon>Fusobacteriota</taxon>
        <taxon>Fusobacteriia</taxon>
        <taxon>Fusobacteriales</taxon>
        <taxon>Fusobacteriaceae</taxon>
        <taxon>Cetobacterium</taxon>
    </lineage>
</organism>